<dbReference type="InterPro" id="IPR035914">
    <property type="entry name" value="Sperma_CUB_dom_sf"/>
</dbReference>
<dbReference type="InterPro" id="IPR000998">
    <property type="entry name" value="MAM_dom"/>
</dbReference>
<keyword evidence="1 8" id="KW-0645">Protease</keyword>
<dbReference type="SMART" id="SM00181">
    <property type="entry name" value="EGF"/>
    <property type="match status" value="2"/>
</dbReference>
<dbReference type="InterPro" id="IPR013320">
    <property type="entry name" value="ConA-like_dom_sf"/>
</dbReference>
<dbReference type="Proteomes" id="UP001217089">
    <property type="component" value="Unassembled WGS sequence"/>
</dbReference>
<evidence type="ECO:0000256" key="6">
    <source>
        <dbReference type="ARBA" id="ARBA00023157"/>
    </source>
</evidence>
<evidence type="ECO:0000259" key="13">
    <source>
        <dbReference type="PROSITE" id="PS51864"/>
    </source>
</evidence>
<feature type="non-terminal residue" evidence="14">
    <location>
        <position position="582"/>
    </location>
</feature>
<evidence type="ECO:0000256" key="8">
    <source>
        <dbReference type="PROSITE-ProRule" id="PRU01211"/>
    </source>
</evidence>
<feature type="domain" description="Peptidase M12A" evidence="13">
    <location>
        <begin position="1"/>
        <end position="94"/>
    </location>
</feature>
<dbReference type="PROSITE" id="PS01180">
    <property type="entry name" value="CUB"/>
    <property type="match status" value="1"/>
</dbReference>
<dbReference type="SMART" id="SM00137">
    <property type="entry name" value="MAM"/>
    <property type="match status" value="1"/>
</dbReference>
<evidence type="ECO:0000256" key="4">
    <source>
        <dbReference type="ARBA" id="ARBA00022833"/>
    </source>
</evidence>
<dbReference type="Gene3D" id="2.10.25.10">
    <property type="entry name" value="Laminin"/>
    <property type="match status" value="1"/>
</dbReference>
<evidence type="ECO:0000256" key="9">
    <source>
        <dbReference type="RuleBase" id="RU361183"/>
    </source>
</evidence>
<dbReference type="CDD" id="cd00041">
    <property type="entry name" value="CUB"/>
    <property type="match status" value="1"/>
</dbReference>
<dbReference type="CDD" id="cd06263">
    <property type="entry name" value="MAM"/>
    <property type="match status" value="1"/>
</dbReference>
<evidence type="ECO:0000256" key="5">
    <source>
        <dbReference type="ARBA" id="ARBA00023049"/>
    </source>
</evidence>
<dbReference type="PROSITE" id="PS01186">
    <property type="entry name" value="EGF_2"/>
    <property type="match status" value="1"/>
</dbReference>
<feature type="binding site" evidence="8">
    <location>
        <position position="24"/>
    </location>
    <ligand>
        <name>Zn(2+)</name>
        <dbReference type="ChEBI" id="CHEBI:29105"/>
        <note>catalytic</note>
    </ligand>
</feature>
<name>A0ABQ9FFW3_TEGGR</name>
<keyword evidence="15" id="KW-1185">Reference proteome</keyword>
<evidence type="ECO:0000259" key="11">
    <source>
        <dbReference type="PROSITE" id="PS50026"/>
    </source>
</evidence>
<dbReference type="Pfam" id="PF00629">
    <property type="entry name" value="MAM"/>
    <property type="match status" value="1"/>
</dbReference>
<feature type="disulfide bond" evidence="7">
    <location>
        <begin position="267"/>
        <end position="284"/>
    </location>
</feature>
<keyword evidence="7" id="KW-0245">EGF-like domain</keyword>
<dbReference type="PROSITE" id="PS51864">
    <property type="entry name" value="ASTACIN"/>
    <property type="match status" value="1"/>
</dbReference>
<dbReference type="CDD" id="cd00054">
    <property type="entry name" value="EGF_CA"/>
    <property type="match status" value="1"/>
</dbReference>
<keyword evidence="2 8" id="KW-0479">Metal-binding</keyword>
<proteinExistence type="predicted"/>
<dbReference type="SUPFAM" id="SSF49854">
    <property type="entry name" value="Spermadhesin, CUB domain"/>
    <property type="match status" value="1"/>
</dbReference>
<dbReference type="PROSITE" id="PS50060">
    <property type="entry name" value="MAM_2"/>
    <property type="match status" value="1"/>
</dbReference>
<evidence type="ECO:0000313" key="14">
    <source>
        <dbReference type="EMBL" id="KAJ8315407.1"/>
    </source>
</evidence>
<comment type="cofactor">
    <cofactor evidence="8 9">
        <name>Zn(2+)</name>
        <dbReference type="ChEBI" id="CHEBI:29105"/>
    </cofactor>
    <text evidence="8 9">Binds 1 zinc ion per subunit.</text>
</comment>
<dbReference type="InterPro" id="IPR000742">
    <property type="entry name" value="EGF"/>
</dbReference>
<dbReference type="SUPFAM" id="SSF57196">
    <property type="entry name" value="EGF/Laminin"/>
    <property type="match status" value="1"/>
</dbReference>
<dbReference type="Pfam" id="PF00431">
    <property type="entry name" value="CUB"/>
    <property type="match status" value="1"/>
</dbReference>
<evidence type="ECO:0000256" key="1">
    <source>
        <dbReference type="ARBA" id="ARBA00022670"/>
    </source>
</evidence>
<feature type="domain" description="CUB" evidence="10">
    <location>
        <begin position="133"/>
        <end position="258"/>
    </location>
</feature>
<evidence type="ECO:0000259" key="12">
    <source>
        <dbReference type="PROSITE" id="PS50060"/>
    </source>
</evidence>
<dbReference type="Pfam" id="PF01400">
    <property type="entry name" value="Astacin"/>
    <property type="match status" value="1"/>
</dbReference>
<organism evidence="14 15">
    <name type="scientific">Tegillarca granosa</name>
    <name type="common">Malaysian cockle</name>
    <name type="synonym">Anadara granosa</name>
    <dbReference type="NCBI Taxonomy" id="220873"/>
    <lineage>
        <taxon>Eukaryota</taxon>
        <taxon>Metazoa</taxon>
        <taxon>Spiralia</taxon>
        <taxon>Lophotrochozoa</taxon>
        <taxon>Mollusca</taxon>
        <taxon>Bivalvia</taxon>
        <taxon>Autobranchia</taxon>
        <taxon>Pteriomorphia</taxon>
        <taxon>Arcoida</taxon>
        <taxon>Arcoidea</taxon>
        <taxon>Arcidae</taxon>
        <taxon>Tegillarca</taxon>
    </lineage>
</organism>
<dbReference type="EC" id="3.4.24.-" evidence="9"/>
<evidence type="ECO:0000313" key="15">
    <source>
        <dbReference type="Proteomes" id="UP001217089"/>
    </source>
</evidence>
<comment type="caution">
    <text evidence="7">Lacks conserved residue(s) required for the propagation of feature annotation.</text>
</comment>
<feature type="domain" description="MAM" evidence="12">
    <location>
        <begin position="418"/>
        <end position="572"/>
    </location>
</feature>
<dbReference type="InterPro" id="IPR001506">
    <property type="entry name" value="Peptidase_M12A"/>
</dbReference>
<dbReference type="InterPro" id="IPR000859">
    <property type="entry name" value="CUB_dom"/>
</dbReference>
<comment type="caution">
    <text evidence="14">The sequence shown here is derived from an EMBL/GenBank/DDBJ whole genome shotgun (WGS) entry which is preliminary data.</text>
</comment>
<dbReference type="PRINTS" id="PR00480">
    <property type="entry name" value="ASTACIN"/>
</dbReference>
<feature type="binding site" evidence="8">
    <location>
        <position position="14"/>
    </location>
    <ligand>
        <name>Zn(2+)</name>
        <dbReference type="ChEBI" id="CHEBI:29105"/>
        <note>catalytic</note>
    </ligand>
</feature>
<dbReference type="PROSITE" id="PS50026">
    <property type="entry name" value="EGF_3"/>
    <property type="match status" value="1"/>
</dbReference>
<evidence type="ECO:0000256" key="7">
    <source>
        <dbReference type="PROSITE-ProRule" id="PRU00076"/>
    </source>
</evidence>
<feature type="disulfide bond" evidence="7">
    <location>
        <begin position="286"/>
        <end position="295"/>
    </location>
</feature>
<feature type="active site" evidence="8">
    <location>
        <position position="15"/>
    </location>
</feature>
<dbReference type="Gene3D" id="3.40.390.10">
    <property type="entry name" value="Collagenase (Catalytic Domain)"/>
    <property type="match status" value="1"/>
</dbReference>
<dbReference type="Gene3D" id="2.60.120.200">
    <property type="match status" value="1"/>
</dbReference>
<dbReference type="EMBL" id="JARBDR010000337">
    <property type="protein sequence ID" value="KAJ8315407.1"/>
    <property type="molecule type" value="Genomic_DNA"/>
</dbReference>
<keyword evidence="4 8" id="KW-0862">Zinc</keyword>
<dbReference type="PANTHER" id="PTHR10127">
    <property type="entry name" value="DISCOIDIN, CUB, EGF, LAMININ , AND ZINC METALLOPROTEASE DOMAIN CONTAINING"/>
    <property type="match status" value="1"/>
</dbReference>
<dbReference type="SUPFAM" id="SSF55486">
    <property type="entry name" value="Metalloproteases ('zincins'), catalytic domain"/>
    <property type="match status" value="1"/>
</dbReference>
<feature type="binding site" evidence="8">
    <location>
        <position position="18"/>
    </location>
    <ligand>
        <name>Zn(2+)</name>
        <dbReference type="ChEBI" id="CHEBI:29105"/>
        <note>catalytic</note>
    </ligand>
</feature>
<dbReference type="Gene3D" id="2.60.120.290">
    <property type="entry name" value="Spermadhesin, CUB domain"/>
    <property type="match status" value="1"/>
</dbReference>
<dbReference type="InterPro" id="IPR024079">
    <property type="entry name" value="MetalloPept_cat_dom_sf"/>
</dbReference>
<reference evidence="14 15" key="1">
    <citation type="submission" date="2022-12" db="EMBL/GenBank/DDBJ databases">
        <title>Chromosome-level genome of Tegillarca granosa.</title>
        <authorList>
            <person name="Kim J."/>
        </authorList>
    </citation>
    <scope>NUCLEOTIDE SEQUENCE [LARGE SCALE GENOMIC DNA]</scope>
    <source>
        <strain evidence="14">Teg-2019</strain>
        <tissue evidence="14">Adductor muscle</tissue>
    </source>
</reference>
<gene>
    <name evidence="14" type="ORF">KUTeg_007557</name>
</gene>
<accession>A0ABQ9FFW3</accession>
<keyword evidence="5 8" id="KW-0482">Metalloprotease</keyword>
<sequence>MFQNFFFLTGTFVHEMCHTLGMNHEHVRSDRTRYMKVNWLNIKDEKISAFLPSFSWNKKKTIELREKEFGFLTTMRHEFSFYDIGEINQVYQCAANCSRSITCNNFGFVNHNCECRCPDGLTGTNCDEIDGNCGGILDLESGQEEKINSPGWPSKYKINLKCVWLIRAPLNHRIKVTINRLNIAKHRRKSRCYHWLEVKSYLIGDPGIKLCGKLSEMSKAHFFHIINEEANVLMMKFDSTFANDKAPTQGFDVVVQAFRSGCISMPCKTGGTCHEGENDFTYRCSCFPGYSGHNCEIVRADAVVKCNMEIDFGIDCFLRLENEQKKWAIDNSVQGVKANKGSVFAKLKDKTATLVSVVEFEGKRRCLSFDYFIKRGSRGIIEVYYGNNGRSLRKTVFRANGKTVNRWIKNQRTNTTVYTCNFEPRSNCFLTQSYNDYFDWSINEVKENDFGFIQAVEGHHFTYLNSSSGSRGHKAIYTNKISDFPVIDRCLTFKYLMNRPGVGKLIVKTGDAYGLDKIVWSKHNYGPTWRKAAIFLPADPGLNIFIEGIAGRSRTHYIAMDDFILRPGRCGQEHEGKWCAEL</sequence>
<keyword evidence="6 7" id="KW-1015">Disulfide bond</keyword>
<keyword evidence="3 8" id="KW-0378">Hydrolase</keyword>
<evidence type="ECO:0000256" key="3">
    <source>
        <dbReference type="ARBA" id="ARBA00022801"/>
    </source>
</evidence>
<feature type="domain" description="EGF-like" evidence="11">
    <location>
        <begin position="258"/>
        <end position="296"/>
    </location>
</feature>
<dbReference type="SUPFAM" id="SSF49899">
    <property type="entry name" value="Concanavalin A-like lectins/glucanases"/>
    <property type="match status" value="1"/>
</dbReference>
<evidence type="ECO:0000256" key="2">
    <source>
        <dbReference type="ARBA" id="ARBA00022723"/>
    </source>
</evidence>
<protein>
    <recommendedName>
        <fullName evidence="9">Metalloendopeptidase</fullName>
        <ecNumber evidence="9">3.4.24.-</ecNumber>
    </recommendedName>
</protein>
<dbReference type="PANTHER" id="PTHR10127:SF780">
    <property type="entry name" value="METALLOENDOPEPTIDASE"/>
    <property type="match status" value="1"/>
</dbReference>
<dbReference type="SMART" id="SM00042">
    <property type="entry name" value="CUB"/>
    <property type="match status" value="1"/>
</dbReference>
<evidence type="ECO:0000259" key="10">
    <source>
        <dbReference type="PROSITE" id="PS01180"/>
    </source>
</evidence>
<dbReference type="PROSITE" id="PS00022">
    <property type="entry name" value="EGF_1"/>
    <property type="match status" value="2"/>
</dbReference>